<dbReference type="PRINTS" id="PR01608">
    <property type="entry name" value="BACINVASINC"/>
</dbReference>
<keyword evidence="3" id="KW-0964">Secreted</keyword>
<evidence type="ECO:0000313" key="7">
    <source>
        <dbReference type="EMBL" id="PJG60488.1"/>
    </source>
</evidence>
<name>A0A2H9U912_9GAMM</name>
<dbReference type="GO" id="GO:0005576">
    <property type="term" value="C:extracellular region"/>
    <property type="evidence" value="ECO:0007669"/>
    <property type="project" value="UniProtKB-SubCell"/>
</dbReference>
<dbReference type="InterPro" id="IPR005427">
    <property type="entry name" value="BipC/SctB"/>
</dbReference>
<comment type="similarity">
    <text evidence="5">Belongs to the SctB/SipC family.</text>
</comment>
<evidence type="ECO:0000256" key="1">
    <source>
        <dbReference type="ARBA" id="ARBA00004379"/>
    </source>
</evidence>
<accession>A0A2H9U912</accession>
<comment type="subcellular location">
    <subcellularLocation>
        <location evidence="1">Host membrane</location>
        <topology evidence="1">Single-pass membrane protein</topology>
    </subcellularLocation>
    <subcellularLocation>
        <location evidence="2">Secreted</location>
    </subcellularLocation>
</comment>
<evidence type="ECO:0000313" key="8">
    <source>
        <dbReference type="Proteomes" id="UP000235861"/>
    </source>
</evidence>
<evidence type="ECO:0000256" key="5">
    <source>
        <dbReference type="ARBA" id="ARBA00035650"/>
    </source>
</evidence>
<organism evidence="7 8">
    <name type="scientific">Aeromonas cavernicola</name>
    <dbReference type="NCBI Taxonomy" id="1006623"/>
    <lineage>
        <taxon>Bacteria</taxon>
        <taxon>Pseudomonadati</taxon>
        <taxon>Pseudomonadota</taxon>
        <taxon>Gammaproteobacteria</taxon>
        <taxon>Aeromonadales</taxon>
        <taxon>Aeromonadaceae</taxon>
        <taxon>Aeromonas</taxon>
    </lineage>
</organism>
<dbReference type="Pfam" id="PF09599">
    <property type="entry name" value="IpaC_SipC"/>
    <property type="match status" value="1"/>
</dbReference>
<feature type="region of interest" description="Disordered" evidence="6">
    <location>
        <begin position="285"/>
        <end position="305"/>
    </location>
</feature>
<dbReference type="EMBL" id="PGGC01000011">
    <property type="protein sequence ID" value="PJG60488.1"/>
    <property type="molecule type" value="Genomic_DNA"/>
</dbReference>
<evidence type="ECO:0000256" key="6">
    <source>
        <dbReference type="SAM" id="MobiDB-lite"/>
    </source>
</evidence>
<comment type="caution">
    <text evidence="7">The sequence shown here is derived from an EMBL/GenBank/DDBJ whole genome shotgun (WGS) entry which is preliminary data.</text>
</comment>
<reference evidence="7 8" key="1">
    <citation type="submission" date="2017-11" db="EMBL/GenBank/DDBJ databases">
        <title>Draft genome sequence of environmental isolate Aeromonas cavernicola sp. nov. MDC 2508.</title>
        <authorList>
            <person name="Colston S.M."/>
            <person name="Navarro A."/>
            <person name="Martinez-Murcia A.J."/>
            <person name="Graf J."/>
        </authorList>
    </citation>
    <scope>NUCLEOTIDE SEQUENCE [LARGE SCALE GENOMIC DNA]</scope>
    <source>
        <strain evidence="7 8">MDC 2508</strain>
    </source>
</reference>
<dbReference type="AlphaFoldDB" id="A0A2H9U912"/>
<dbReference type="NCBIfam" id="NF038055">
    <property type="entry name" value="T3SS_SctB_pilot"/>
    <property type="match status" value="1"/>
</dbReference>
<keyword evidence="8" id="KW-1185">Reference proteome</keyword>
<dbReference type="NCBIfam" id="TIGR02101">
    <property type="entry name" value="IpaC_SipC"/>
    <property type="match status" value="1"/>
</dbReference>
<proteinExistence type="inferred from homology"/>
<evidence type="ECO:0000256" key="3">
    <source>
        <dbReference type="ARBA" id="ARBA00022525"/>
    </source>
</evidence>
<evidence type="ECO:0000256" key="4">
    <source>
        <dbReference type="ARBA" id="ARBA00023026"/>
    </source>
</evidence>
<sequence length="337" mass="35457">MSSAVKTYLLDILDNPSFIRDLGALSEKVESGVNQQLESKVKEQAEQGKSFDISGLSSSAVALIAAANVLMLALNTADTLLSGKLSQVSFDAAKSTAASMVREGMSILASSISQSTLQLGITAVGAKTEYKGISNERGALKHNGGKLEALNVERAGMKNALNTNNARKLGVETDSLSKLETQSTKGQIQKNLNQASLQKPGDSVNLQASSQQIKPEHQAALSRTLDDVDAEIAIQQNALSDNTLKARNTQTTGDAIMKSSMAVGGVAGSTGQYTATLERSEQQISQANSRVASTAAEDTRESSQKTRNLIQELLRVMDSVSQSKNAAIGTVAGNIRA</sequence>
<evidence type="ECO:0000256" key="2">
    <source>
        <dbReference type="ARBA" id="ARBA00004613"/>
    </source>
</evidence>
<dbReference type="GO" id="GO:0033644">
    <property type="term" value="C:host cell membrane"/>
    <property type="evidence" value="ECO:0007669"/>
    <property type="project" value="UniProtKB-SubCell"/>
</dbReference>
<protein>
    <submittedName>
        <fullName evidence="7">Pathogenicity island 1 effector protein SipC</fullName>
    </submittedName>
</protein>
<keyword evidence="4" id="KW-0843">Virulence</keyword>
<dbReference type="Proteomes" id="UP000235861">
    <property type="component" value="Unassembled WGS sequence"/>
</dbReference>
<gene>
    <name evidence="7" type="ORF">CUC53_01715</name>
</gene>